<keyword evidence="6" id="KW-0539">Nucleus</keyword>
<feature type="compositionally biased region" description="Basic and acidic residues" evidence="7">
    <location>
        <begin position="273"/>
        <end position="282"/>
    </location>
</feature>
<keyword evidence="3" id="KW-0677">Repeat</keyword>
<name>A0A401T4B1_CHIPU</name>
<dbReference type="Proteomes" id="UP000287033">
    <property type="component" value="Unassembled WGS sequence"/>
</dbReference>
<feature type="compositionally biased region" description="Basic and acidic residues" evidence="7">
    <location>
        <begin position="636"/>
        <end position="645"/>
    </location>
</feature>
<dbReference type="PANTHER" id="PTHR12190:SF6">
    <property type="entry name" value="A-KINASE ANCHOR PROTEIN 8"/>
    <property type="match status" value="1"/>
</dbReference>
<feature type="domain" description="C2H2 AKAP95-type" evidence="8">
    <location>
        <begin position="443"/>
        <end position="466"/>
    </location>
</feature>
<dbReference type="InterPro" id="IPR007071">
    <property type="entry name" value="AKAP95"/>
</dbReference>
<evidence type="ECO:0000313" key="9">
    <source>
        <dbReference type="EMBL" id="GCC37440.1"/>
    </source>
</evidence>
<comment type="subcellular location">
    <subcellularLocation>
        <location evidence="1">Nucleus</location>
    </subcellularLocation>
</comment>
<feature type="compositionally biased region" description="Basic residues" evidence="7">
    <location>
        <begin position="240"/>
        <end position="253"/>
    </location>
</feature>
<evidence type="ECO:0000256" key="7">
    <source>
        <dbReference type="SAM" id="MobiDB-lite"/>
    </source>
</evidence>
<comment type="caution">
    <text evidence="9">The sequence shown here is derived from an EMBL/GenBank/DDBJ whole genome shotgun (WGS) entry which is preliminary data.</text>
</comment>
<dbReference type="STRING" id="137246.A0A401T4B1"/>
<keyword evidence="10" id="KW-1185">Reference proteome</keyword>
<feature type="compositionally biased region" description="Acidic residues" evidence="7">
    <location>
        <begin position="560"/>
        <end position="611"/>
    </location>
</feature>
<feature type="compositionally biased region" description="Polar residues" evidence="7">
    <location>
        <begin position="81"/>
        <end position="91"/>
    </location>
</feature>
<proteinExistence type="predicted"/>
<dbReference type="OrthoDB" id="8923935at2759"/>
<dbReference type="GO" id="GO:0003677">
    <property type="term" value="F:DNA binding"/>
    <property type="evidence" value="ECO:0007669"/>
    <property type="project" value="InterPro"/>
</dbReference>
<dbReference type="GO" id="GO:0008270">
    <property type="term" value="F:zinc ion binding"/>
    <property type="evidence" value="ECO:0007669"/>
    <property type="project" value="UniProtKB-KW"/>
</dbReference>
<dbReference type="GO" id="GO:0016363">
    <property type="term" value="C:nuclear matrix"/>
    <property type="evidence" value="ECO:0007669"/>
    <property type="project" value="TreeGrafter"/>
</dbReference>
<evidence type="ECO:0000313" key="10">
    <source>
        <dbReference type="Proteomes" id="UP000287033"/>
    </source>
</evidence>
<dbReference type="OMA" id="GPANQWG"/>
<evidence type="ECO:0000256" key="3">
    <source>
        <dbReference type="ARBA" id="ARBA00022737"/>
    </source>
</evidence>
<dbReference type="GO" id="GO:0034237">
    <property type="term" value="F:protein kinase A regulatory subunit binding"/>
    <property type="evidence" value="ECO:0007669"/>
    <property type="project" value="TreeGrafter"/>
</dbReference>
<evidence type="ECO:0000256" key="6">
    <source>
        <dbReference type="ARBA" id="ARBA00023242"/>
    </source>
</evidence>
<feature type="compositionally biased region" description="Basic and acidic residues" evidence="7">
    <location>
        <begin position="528"/>
        <end position="543"/>
    </location>
</feature>
<evidence type="ECO:0000256" key="4">
    <source>
        <dbReference type="ARBA" id="ARBA00022771"/>
    </source>
</evidence>
<dbReference type="AlphaFoldDB" id="A0A401T4B1"/>
<sequence>MDSWYSGYGTGDSWNTGATNSQEYDGYDYSYTQDTIPSSATNYGYNSGNKSWEVPKNTATDTIIAKINKRLDMLSQLETENQVQDSYQDNRFTPYESYDSGSSLNDRDLYRSGYGYSEYGPDYNDSYGGRYDHYDSSYGTRRDQFQNRARDPYGPANQWGQNWSRDRPPYNRPNRNDPFMSPASSGRMSARWNELSMGGRGPNAATASSTRNLPSLFSPNIIPMDLFRVQGSGRPLGGARQRRRDRTRTRGMKKVTAGFGRKRKLSTASTDEPENKQAKSEDPNGSDPGEDDGGESGDAAGDVAGDGGTGEGKEGEDKKPKRFPTMQEKKKANKPKKNRDRLAERIMYACSVCKFRTFEDEDISSHVDSKFHKETFKFIATRLDKQTADFLHEYILNKIQKTQKRREQIGDKTILRKQLMQQQDLLQDVGLEHFMKKVEAAHCVACDLFIPIQNAVLMRHLKSPDHGWNRRAMLEKAKKGSLVVARSVLNNRNIAAMLEKYKKGENPFTDDPDKDEEDVADAAAEGGDGTKDSSVDVENKGDTEETGDNIVTELQQEMIDPSEENAGEATEEETGDGEGEAEAEEEAGGEEEAGEEAEAAVEEREEAEGEAGTEVFIGETAEDKDPELTAEEEDEMLKGDEEQLE</sequence>
<feature type="region of interest" description="Disordered" evidence="7">
    <location>
        <begin position="147"/>
        <end position="340"/>
    </location>
</feature>
<keyword evidence="2" id="KW-0479">Metal-binding</keyword>
<organism evidence="9 10">
    <name type="scientific">Chiloscyllium punctatum</name>
    <name type="common">Brownbanded bambooshark</name>
    <name type="synonym">Hemiscyllium punctatum</name>
    <dbReference type="NCBI Taxonomy" id="137246"/>
    <lineage>
        <taxon>Eukaryota</taxon>
        <taxon>Metazoa</taxon>
        <taxon>Chordata</taxon>
        <taxon>Craniata</taxon>
        <taxon>Vertebrata</taxon>
        <taxon>Chondrichthyes</taxon>
        <taxon>Elasmobranchii</taxon>
        <taxon>Galeomorphii</taxon>
        <taxon>Galeoidea</taxon>
        <taxon>Orectolobiformes</taxon>
        <taxon>Hemiscylliidae</taxon>
        <taxon>Chiloscyllium</taxon>
    </lineage>
</organism>
<feature type="compositionally biased region" description="Acidic residues" evidence="7">
    <location>
        <begin position="508"/>
        <end position="520"/>
    </location>
</feature>
<protein>
    <recommendedName>
        <fullName evidence="8">C2H2 AKAP95-type domain-containing protein</fullName>
    </recommendedName>
</protein>
<feature type="region of interest" description="Disordered" evidence="7">
    <location>
        <begin position="504"/>
        <end position="645"/>
    </location>
</feature>
<evidence type="ECO:0000256" key="5">
    <source>
        <dbReference type="ARBA" id="ARBA00022833"/>
    </source>
</evidence>
<dbReference type="PROSITE" id="PS51799">
    <property type="entry name" value="ZF_C2H2_AKAP95"/>
    <property type="match status" value="2"/>
</dbReference>
<evidence type="ECO:0000259" key="8">
    <source>
        <dbReference type="PROSITE" id="PS51799"/>
    </source>
</evidence>
<feature type="domain" description="C2H2 AKAP95-type" evidence="8">
    <location>
        <begin position="350"/>
        <end position="372"/>
    </location>
</feature>
<feature type="compositionally biased region" description="Polar residues" evidence="7">
    <location>
        <begin position="205"/>
        <end position="218"/>
    </location>
</feature>
<dbReference type="PANTHER" id="PTHR12190">
    <property type="entry name" value="A-KINASE ANCHOR PROTEIN AKAP 8"/>
    <property type="match status" value="1"/>
</dbReference>
<keyword evidence="5" id="KW-0862">Zinc</keyword>
<dbReference type="InterPro" id="IPR034736">
    <property type="entry name" value="ZF_C2H2_AKAP95"/>
</dbReference>
<reference evidence="9 10" key="1">
    <citation type="journal article" date="2018" name="Nat. Ecol. Evol.">
        <title>Shark genomes provide insights into elasmobranch evolution and the origin of vertebrates.</title>
        <authorList>
            <person name="Hara Y"/>
            <person name="Yamaguchi K"/>
            <person name="Onimaru K"/>
            <person name="Kadota M"/>
            <person name="Koyanagi M"/>
            <person name="Keeley SD"/>
            <person name="Tatsumi K"/>
            <person name="Tanaka K"/>
            <person name="Motone F"/>
            <person name="Kageyama Y"/>
            <person name="Nozu R"/>
            <person name="Adachi N"/>
            <person name="Nishimura O"/>
            <person name="Nakagawa R"/>
            <person name="Tanegashima C"/>
            <person name="Kiyatake I"/>
            <person name="Matsumoto R"/>
            <person name="Murakumo K"/>
            <person name="Nishida K"/>
            <person name="Terakita A"/>
            <person name="Kuratani S"/>
            <person name="Sato K"/>
            <person name="Hyodo S Kuraku.S."/>
        </authorList>
    </citation>
    <scope>NUCLEOTIDE SEQUENCE [LARGE SCALE GENOMIC DNA]</scope>
</reference>
<gene>
    <name evidence="9" type="ORF">chiPu_0015944</name>
</gene>
<accession>A0A401T4B1</accession>
<evidence type="ECO:0000256" key="2">
    <source>
        <dbReference type="ARBA" id="ARBA00022723"/>
    </source>
</evidence>
<feature type="region of interest" description="Disordered" evidence="7">
    <location>
        <begin position="81"/>
        <end position="109"/>
    </location>
</feature>
<keyword evidence="4" id="KW-0863">Zinc-finger</keyword>
<evidence type="ECO:0000256" key="1">
    <source>
        <dbReference type="ARBA" id="ARBA00004123"/>
    </source>
</evidence>
<dbReference type="Pfam" id="PF04988">
    <property type="entry name" value="AKAP95"/>
    <property type="match status" value="1"/>
</dbReference>
<dbReference type="EMBL" id="BEZZ01001001">
    <property type="protein sequence ID" value="GCC37440.1"/>
    <property type="molecule type" value="Genomic_DNA"/>
</dbReference>